<dbReference type="InterPro" id="IPR049739">
    <property type="entry name" value="YraL-like"/>
</dbReference>
<dbReference type="EMBL" id="CP048000">
    <property type="protein sequence ID" value="QHQ61623.1"/>
    <property type="molecule type" value="Genomic_DNA"/>
</dbReference>
<dbReference type="PANTHER" id="PTHR37812">
    <property type="entry name" value="MU-LIKE PROPHAGE FLUMU PROTEIN C"/>
    <property type="match status" value="1"/>
</dbReference>
<keyword evidence="2" id="KW-1185">Reference proteome</keyword>
<name>A0A6P1TMD1_9FIRM</name>
<dbReference type="KEGG" id="anr:Ana3638_13260"/>
<protein>
    <submittedName>
        <fullName evidence="1">Uncharacterized protein</fullName>
    </submittedName>
</protein>
<dbReference type="AlphaFoldDB" id="A0A6P1TMD1"/>
<organism evidence="1 2">
    <name type="scientific">Anaerocolumna sedimenticola</name>
    <dbReference type="NCBI Taxonomy" id="2696063"/>
    <lineage>
        <taxon>Bacteria</taxon>
        <taxon>Bacillati</taxon>
        <taxon>Bacillota</taxon>
        <taxon>Clostridia</taxon>
        <taxon>Lachnospirales</taxon>
        <taxon>Lachnospiraceae</taxon>
        <taxon>Anaerocolumna</taxon>
    </lineage>
</organism>
<dbReference type="InterPro" id="IPR052411">
    <property type="entry name" value="c-mor_Regulatory_Protein"/>
</dbReference>
<reference evidence="1 2" key="1">
    <citation type="submission" date="2020-01" db="EMBL/GenBank/DDBJ databases">
        <title>Genome analysis of Anaerocolumna sp. CBA3638.</title>
        <authorList>
            <person name="Kim J."/>
            <person name="Roh S.W."/>
        </authorList>
    </citation>
    <scope>NUCLEOTIDE SEQUENCE [LARGE SCALE GENOMIC DNA]</scope>
    <source>
        <strain evidence="1 2">CBA3638</strain>
    </source>
</reference>
<dbReference type="Proteomes" id="UP000464314">
    <property type="component" value="Chromosome"/>
</dbReference>
<evidence type="ECO:0000313" key="2">
    <source>
        <dbReference type="Proteomes" id="UP000464314"/>
    </source>
</evidence>
<accession>A0A6P1TMD1</accession>
<sequence length="87" mass="10175">MKYKKGADVLPDRLLKEIQEYVEGSLIYIPKKSNKAGWGYLSGTRQFIDIRNKKIKLQFEQGDSVKELAERFHLGEDTIRKIIYKKA</sequence>
<evidence type="ECO:0000313" key="1">
    <source>
        <dbReference type="EMBL" id="QHQ61623.1"/>
    </source>
</evidence>
<dbReference type="InterPro" id="IPR009057">
    <property type="entry name" value="Homeodomain-like_sf"/>
</dbReference>
<gene>
    <name evidence="1" type="ORF">Ana3638_13260</name>
</gene>
<dbReference type="SUPFAM" id="SSF46689">
    <property type="entry name" value="Homeodomain-like"/>
    <property type="match status" value="1"/>
</dbReference>
<dbReference type="NCBIfam" id="NF040785">
    <property type="entry name" value="CD3324_fam"/>
    <property type="match status" value="1"/>
</dbReference>
<proteinExistence type="predicted"/>
<dbReference type="RefSeq" id="WP_161838448.1">
    <property type="nucleotide sequence ID" value="NZ_CP048000.1"/>
</dbReference>
<dbReference type="Gene3D" id="1.10.10.60">
    <property type="entry name" value="Homeodomain-like"/>
    <property type="match status" value="1"/>
</dbReference>
<dbReference type="PANTHER" id="PTHR37812:SF1">
    <property type="entry name" value="MU-LIKE PROPHAGE FLUMU PROTEIN C"/>
    <property type="match status" value="1"/>
</dbReference>